<name>A0A8J3ETB0_9ACTN</name>
<dbReference type="AlphaFoldDB" id="A0A8J3ETB0"/>
<keyword evidence="2" id="KW-1185">Reference proteome</keyword>
<evidence type="ECO:0000313" key="1">
    <source>
        <dbReference type="EMBL" id="GGI09163.1"/>
    </source>
</evidence>
<dbReference type="Proteomes" id="UP000650511">
    <property type="component" value="Unassembled WGS sequence"/>
</dbReference>
<proteinExistence type="predicted"/>
<dbReference type="RefSeq" id="WP_165404060.1">
    <property type="nucleotide sequence ID" value="NZ_BMHA01000014.1"/>
</dbReference>
<reference evidence="1" key="1">
    <citation type="journal article" date="2014" name="Int. J. Syst. Evol. Microbiol.">
        <title>Complete genome sequence of Corynebacterium casei LMG S-19264T (=DSM 44701T), isolated from a smear-ripened cheese.</title>
        <authorList>
            <consortium name="US DOE Joint Genome Institute (JGI-PGF)"/>
            <person name="Walter F."/>
            <person name="Albersmeier A."/>
            <person name="Kalinowski J."/>
            <person name="Ruckert C."/>
        </authorList>
    </citation>
    <scope>NUCLEOTIDE SEQUENCE</scope>
    <source>
        <strain evidence="1">CGMCC 1.14988</strain>
    </source>
</reference>
<organism evidence="1 2">
    <name type="scientific">Egicoccus halophilus</name>
    <dbReference type="NCBI Taxonomy" id="1670830"/>
    <lineage>
        <taxon>Bacteria</taxon>
        <taxon>Bacillati</taxon>
        <taxon>Actinomycetota</taxon>
        <taxon>Nitriliruptoria</taxon>
        <taxon>Egicoccales</taxon>
        <taxon>Egicoccaceae</taxon>
        <taxon>Egicoccus</taxon>
    </lineage>
</organism>
<accession>A0A8J3ETB0</accession>
<sequence>MIDTVTVTYRTLGLTRRTEIPLPWTFGWTDEPQNWPQISRRDELADDTR</sequence>
<evidence type="ECO:0000313" key="2">
    <source>
        <dbReference type="Proteomes" id="UP000650511"/>
    </source>
</evidence>
<dbReference type="EMBL" id="BMHA01000014">
    <property type="protein sequence ID" value="GGI09163.1"/>
    <property type="molecule type" value="Genomic_DNA"/>
</dbReference>
<comment type="caution">
    <text evidence="1">The sequence shown here is derived from an EMBL/GenBank/DDBJ whole genome shotgun (WGS) entry which is preliminary data.</text>
</comment>
<gene>
    <name evidence="1" type="ORF">GCM10011354_32710</name>
</gene>
<protein>
    <submittedName>
        <fullName evidence="1">Uncharacterized protein</fullName>
    </submittedName>
</protein>
<reference evidence="1" key="2">
    <citation type="submission" date="2020-09" db="EMBL/GenBank/DDBJ databases">
        <authorList>
            <person name="Sun Q."/>
            <person name="Zhou Y."/>
        </authorList>
    </citation>
    <scope>NUCLEOTIDE SEQUENCE</scope>
    <source>
        <strain evidence="1">CGMCC 1.14988</strain>
    </source>
</reference>